<dbReference type="Pfam" id="PF00445">
    <property type="entry name" value="Ribonuclease_T2"/>
    <property type="match status" value="2"/>
</dbReference>
<feature type="active site" evidence="8">
    <location>
        <position position="121"/>
    </location>
</feature>
<comment type="similarity">
    <text evidence="1 9">Belongs to the RNase T2 family.</text>
</comment>
<evidence type="ECO:0000313" key="10">
    <source>
        <dbReference type="EMBL" id="TXG56504.1"/>
    </source>
</evidence>
<evidence type="ECO:0000256" key="3">
    <source>
        <dbReference type="ARBA" id="ARBA00022759"/>
    </source>
</evidence>
<keyword evidence="4" id="KW-0378">Hydrolase</keyword>
<keyword evidence="2" id="KW-0540">Nuclease</keyword>
<proteinExistence type="inferred from homology"/>
<dbReference type="InterPro" id="IPR001568">
    <property type="entry name" value="RNase_T2-like"/>
</dbReference>
<dbReference type="CDD" id="cd00374">
    <property type="entry name" value="RNase_T2"/>
    <property type="match status" value="1"/>
</dbReference>
<sequence>MEFKNLSILIKLLLIQYYLSVLCVSQSFDFFYFVQQWPGSYCDTAKSCCYPTTGKPAADFGVHGLWPNYKDGSYPSNCDPDSPFDQSQISDLKSSMQENWPTLACPSGDGTTFWSHEWEKHGTCSESNLNQHAYFKTALSLKKQVDLLQILQNAGIHPDGGSYSLESIKDAIKEAAGYTPWIQCNNDQSGNSQLYQIYLCVDTSGKPAADFGVHGLWPNYKDGSYPSNCDPDSVFDKSQISDLMSKLQKSWPTLACPSNEGFKFWSHEWIKHGTCSESVFDQREYFEAGLKLKEKLNLLQILNNAGIKPDNKFYKLESISDAIKEATGFTPGIHCNVDSSHNNQLLEIYTCVDTSGTEFIECPLLPKGRCASSVQFPKF</sequence>
<dbReference type="OrthoDB" id="435754at2759"/>
<dbReference type="InterPro" id="IPR018188">
    <property type="entry name" value="RNase_T2_His_AS_1"/>
</dbReference>
<feature type="active site" evidence="8">
    <location>
        <position position="63"/>
    </location>
</feature>
<gene>
    <name evidence="10" type="ORF">EZV62_017817</name>
</gene>
<dbReference type="Proteomes" id="UP000323000">
    <property type="component" value="Chromosome 8"/>
</dbReference>
<dbReference type="GO" id="GO:0016787">
    <property type="term" value="F:hydrolase activity"/>
    <property type="evidence" value="ECO:0007669"/>
    <property type="project" value="UniProtKB-KW"/>
</dbReference>
<dbReference type="PANTHER" id="PTHR11240">
    <property type="entry name" value="RIBONUCLEASE T2"/>
    <property type="match status" value="1"/>
</dbReference>
<dbReference type="GO" id="GO:0033897">
    <property type="term" value="F:ribonuclease T2 activity"/>
    <property type="evidence" value="ECO:0007669"/>
    <property type="project" value="InterPro"/>
</dbReference>
<dbReference type="CDD" id="cd01061">
    <property type="entry name" value="RNase_T2_euk"/>
    <property type="match status" value="1"/>
</dbReference>
<dbReference type="PROSITE" id="PS00531">
    <property type="entry name" value="RNASE_T2_2"/>
    <property type="match status" value="2"/>
</dbReference>
<dbReference type="AlphaFoldDB" id="A0A5C7HI32"/>
<dbReference type="PROSITE" id="PS00530">
    <property type="entry name" value="RNASE_T2_1"/>
    <property type="match status" value="2"/>
</dbReference>
<dbReference type="InterPro" id="IPR036430">
    <property type="entry name" value="RNase_T2-like_sf"/>
</dbReference>
<accession>A0A5C7HI32</accession>
<keyword evidence="5" id="KW-1015">Disulfide bond</keyword>
<reference evidence="11" key="1">
    <citation type="journal article" date="2019" name="Gigascience">
        <title>De novo genome assembly of the endangered Acer yangbiense, a plant species with extremely small populations endemic to Yunnan Province, China.</title>
        <authorList>
            <person name="Yang J."/>
            <person name="Wariss H.M."/>
            <person name="Tao L."/>
            <person name="Zhang R."/>
            <person name="Yun Q."/>
            <person name="Hollingsworth P."/>
            <person name="Dao Z."/>
            <person name="Luo G."/>
            <person name="Guo H."/>
            <person name="Ma Y."/>
            <person name="Sun W."/>
        </authorList>
    </citation>
    <scope>NUCLEOTIDE SEQUENCE [LARGE SCALE GENOMIC DNA]</scope>
    <source>
        <strain evidence="11">cv. Malutang</strain>
    </source>
</reference>
<name>A0A5C7HI32_9ROSI</name>
<evidence type="ECO:0000256" key="9">
    <source>
        <dbReference type="RuleBase" id="RU004328"/>
    </source>
</evidence>
<dbReference type="PANTHER" id="PTHR11240:SF72">
    <property type="entry name" value="RIBONUCLEASE 1"/>
    <property type="match status" value="1"/>
</dbReference>
<evidence type="ECO:0000256" key="7">
    <source>
        <dbReference type="ARBA" id="ARBA00054578"/>
    </source>
</evidence>
<dbReference type="InterPro" id="IPR033697">
    <property type="entry name" value="Ribonuclease_T2_eukaryotic"/>
</dbReference>
<feature type="active site" evidence="8">
    <location>
        <position position="117"/>
    </location>
</feature>
<protein>
    <submittedName>
        <fullName evidence="10">Uncharacterized protein</fullName>
    </submittedName>
</protein>
<dbReference type="Gene3D" id="3.90.730.10">
    <property type="entry name" value="Ribonuclease T2-like"/>
    <property type="match status" value="2"/>
</dbReference>
<dbReference type="InterPro" id="IPR033130">
    <property type="entry name" value="RNase_T2_His_AS_2"/>
</dbReference>
<evidence type="ECO:0000256" key="2">
    <source>
        <dbReference type="ARBA" id="ARBA00022722"/>
    </source>
</evidence>
<evidence type="ECO:0000313" key="11">
    <source>
        <dbReference type="Proteomes" id="UP000323000"/>
    </source>
</evidence>
<evidence type="ECO:0000256" key="4">
    <source>
        <dbReference type="ARBA" id="ARBA00022801"/>
    </source>
</evidence>
<dbReference type="GO" id="GO:0003723">
    <property type="term" value="F:RNA binding"/>
    <property type="evidence" value="ECO:0007669"/>
    <property type="project" value="InterPro"/>
</dbReference>
<keyword evidence="3" id="KW-0255">Endonuclease</keyword>
<evidence type="ECO:0000256" key="8">
    <source>
        <dbReference type="PIRSR" id="PIRSR633697-1"/>
    </source>
</evidence>
<organism evidence="10 11">
    <name type="scientific">Acer yangbiense</name>
    <dbReference type="NCBI Taxonomy" id="1000413"/>
    <lineage>
        <taxon>Eukaryota</taxon>
        <taxon>Viridiplantae</taxon>
        <taxon>Streptophyta</taxon>
        <taxon>Embryophyta</taxon>
        <taxon>Tracheophyta</taxon>
        <taxon>Spermatophyta</taxon>
        <taxon>Magnoliopsida</taxon>
        <taxon>eudicotyledons</taxon>
        <taxon>Gunneridae</taxon>
        <taxon>Pentapetalae</taxon>
        <taxon>rosids</taxon>
        <taxon>malvids</taxon>
        <taxon>Sapindales</taxon>
        <taxon>Sapindaceae</taxon>
        <taxon>Hippocastanoideae</taxon>
        <taxon>Acereae</taxon>
        <taxon>Acer</taxon>
    </lineage>
</organism>
<evidence type="ECO:0000256" key="1">
    <source>
        <dbReference type="ARBA" id="ARBA00007469"/>
    </source>
</evidence>
<dbReference type="EMBL" id="VAHF01000008">
    <property type="protein sequence ID" value="TXG56504.1"/>
    <property type="molecule type" value="Genomic_DNA"/>
</dbReference>
<dbReference type="SUPFAM" id="SSF55895">
    <property type="entry name" value="Ribonuclease Rh-like"/>
    <property type="match status" value="2"/>
</dbReference>
<comment type="caution">
    <text evidence="10">The sequence shown here is derived from an EMBL/GenBank/DDBJ whole genome shotgun (WGS) entry which is preliminary data.</text>
</comment>
<comment type="function">
    <text evidence="7">May remobilize phosphate, particularly when cells senesce or when phosphate becomes limiting.</text>
</comment>
<keyword evidence="6" id="KW-0456">Lyase</keyword>
<dbReference type="GO" id="GO:0006401">
    <property type="term" value="P:RNA catabolic process"/>
    <property type="evidence" value="ECO:0007669"/>
    <property type="project" value="TreeGrafter"/>
</dbReference>
<evidence type="ECO:0000256" key="6">
    <source>
        <dbReference type="ARBA" id="ARBA00023239"/>
    </source>
</evidence>
<keyword evidence="11" id="KW-1185">Reference proteome</keyword>
<dbReference type="FunFam" id="3.90.730.10:FF:000003">
    <property type="entry name" value="Ribonuclease 3"/>
    <property type="match status" value="1"/>
</dbReference>
<dbReference type="GO" id="GO:0005576">
    <property type="term" value="C:extracellular region"/>
    <property type="evidence" value="ECO:0007669"/>
    <property type="project" value="TreeGrafter"/>
</dbReference>
<evidence type="ECO:0000256" key="5">
    <source>
        <dbReference type="ARBA" id="ARBA00023157"/>
    </source>
</evidence>